<keyword evidence="12 14" id="KW-0961">Cell wall biogenesis/degradation</keyword>
<reference evidence="18 19" key="1">
    <citation type="submission" date="2018-10" db="EMBL/GenBank/DDBJ databases">
        <title>Draft Genome Sequence of Anaerotignum sp. KCTC 15736.</title>
        <authorList>
            <person name="Choi S.H."/>
            <person name="Kim J.S."/>
            <person name="Kang S.W."/>
            <person name="Lee J.S."/>
            <person name="Park S.H."/>
        </authorList>
    </citation>
    <scope>NUCLEOTIDE SEQUENCE [LARGE SCALE GENOMIC DNA]</scope>
    <source>
        <strain evidence="18 19">KCTC 15736</strain>
    </source>
</reference>
<dbReference type="Pfam" id="PF08245">
    <property type="entry name" value="Mur_ligase_M"/>
    <property type="match status" value="1"/>
</dbReference>
<keyword evidence="9 14" id="KW-0133">Cell shape</keyword>
<dbReference type="Proteomes" id="UP000287361">
    <property type="component" value="Unassembled WGS sequence"/>
</dbReference>
<dbReference type="GO" id="GO:0051301">
    <property type="term" value="P:cell division"/>
    <property type="evidence" value="ECO:0007669"/>
    <property type="project" value="UniProtKB-KW"/>
</dbReference>
<comment type="catalytic activity">
    <reaction evidence="13 14">
        <text>UDP-N-acetyl-alpha-D-muramate + L-alanine + ATP = UDP-N-acetyl-alpha-D-muramoyl-L-alanine + ADP + phosphate + H(+)</text>
        <dbReference type="Rhea" id="RHEA:23372"/>
        <dbReference type="ChEBI" id="CHEBI:15378"/>
        <dbReference type="ChEBI" id="CHEBI:30616"/>
        <dbReference type="ChEBI" id="CHEBI:43474"/>
        <dbReference type="ChEBI" id="CHEBI:57972"/>
        <dbReference type="ChEBI" id="CHEBI:70757"/>
        <dbReference type="ChEBI" id="CHEBI:83898"/>
        <dbReference type="ChEBI" id="CHEBI:456216"/>
        <dbReference type="EC" id="6.3.2.8"/>
    </reaction>
</comment>
<comment type="pathway">
    <text evidence="2 14">Cell wall biogenesis; peptidoglycan biosynthesis.</text>
</comment>
<sequence>MTTFQKGQHIYFIGIGGISMSGLAEILADKGCIVSGTDIKESPVTKHLQNLGIHINFGHKAENITDDVDLVVYTAAIHPDNPEYQAAQAKHIPLMDRARLLGEIMAEYEDSIAVAGTHGKTTTTSMVSEILLAAGTDPTITVGGILPTISSNLKIGHSPYFVAEACEYFDSFLQFKPFVGVILNVESDHLDYFKNLANIRRSFHAFAERIPAKGALVINQAIENVAELTQGLDCTVETFGLADGADWQAKNIIHEPDGKNTFDVYYKGELFGNFHLNVPGDHNITNAVASIAAAHFVGVCPADCQKGLLHFTGTERRFQKKGEKNGVVVIDDYAHHPTEIKAALAAAKKVQHRTTWCVFQPHTYSRTKFLFDAFGEAFTDADEVIIADIYAARESDDGTISAAMLADRIAKTGKSARYVGDFDAIRSYLEKNCKAGDLLLTVGAGDVFKIGEAFLEN</sequence>
<name>A0A401LBT5_9FIRM</name>
<evidence type="ECO:0000256" key="3">
    <source>
        <dbReference type="ARBA" id="ARBA00012211"/>
    </source>
</evidence>
<dbReference type="Gene3D" id="3.90.190.20">
    <property type="entry name" value="Mur ligase, C-terminal domain"/>
    <property type="match status" value="1"/>
</dbReference>
<evidence type="ECO:0000256" key="7">
    <source>
        <dbReference type="ARBA" id="ARBA00022741"/>
    </source>
</evidence>
<comment type="similarity">
    <text evidence="14">Belongs to the MurCDEF family.</text>
</comment>
<evidence type="ECO:0000256" key="10">
    <source>
        <dbReference type="ARBA" id="ARBA00022984"/>
    </source>
</evidence>
<dbReference type="InterPro" id="IPR050061">
    <property type="entry name" value="MurCDEF_pg_biosynth"/>
</dbReference>
<comment type="caution">
    <text evidence="18">The sequence shown here is derived from an EMBL/GenBank/DDBJ whole genome shotgun (WGS) entry which is preliminary data.</text>
</comment>
<protein>
    <recommendedName>
        <fullName evidence="3 14">UDP-N-acetylmuramate--L-alanine ligase</fullName>
        <ecNumber evidence="3 14">6.3.2.8</ecNumber>
    </recommendedName>
    <alternativeName>
        <fullName evidence="14">UDP-N-acetylmuramoyl-L-alanine synthetase</fullName>
    </alternativeName>
</protein>
<dbReference type="InterPro" id="IPR036565">
    <property type="entry name" value="Mur-like_cat_sf"/>
</dbReference>
<dbReference type="GO" id="GO:0071555">
    <property type="term" value="P:cell wall organization"/>
    <property type="evidence" value="ECO:0007669"/>
    <property type="project" value="UniProtKB-KW"/>
</dbReference>
<feature type="domain" description="Mur ligase N-terminal catalytic" evidence="15">
    <location>
        <begin position="9"/>
        <end position="108"/>
    </location>
</feature>
<keyword evidence="6 14" id="KW-0132">Cell division</keyword>
<dbReference type="GO" id="GO:0005737">
    <property type="term" value="C:cytoplasm"/>
    <property type="evidence" value="ECO:0007669"/>
    <property type="project" value="UniProtKB-SubCell"/>
</dbReference>
<dbReference type="Pfam" id="PF02875">
    <property type="entry name" value="Mur_ligase_C"/>
    <property type="match status" value="1"/>
</dbReference>
<dbReference type="SUPFAM" id="SSF53244">
    <property type="entry name" value="MurD-like peptide ligases, peptide-binding domain"/>
    <property type="match status" value="1"/>
</dbReference>
<dbReference type="SUPFAM" id="SSF51984">
    <property type="entry name" value="MurCD N-terminal domain"/>
    <property type="match status" value="1"/>
</dbReference>
<comment type="function">
    <text evidence="14">Cell wall formation.</text>
</comment>
<dbReference type="OrthoDB" id="9804126at2"/>
<dbReference type="UniPathway" id="UPA00219"/>
<evidence type="ECO:0000313" key="19">
    <source>
        <dbReference type="Proteomes" id="UP000287361"/>
    </source>
</evidence>
<evidence type="ECO:0000313" key="18">
    <source>
        <dbReference type="EMBL" id="GCB28942.1"/>
    </source>
</evidence>
<keyword evidence="7 14" id="KW-0547">Nucleotide-binding</keyword>
<dbReference type="InterPro" id="IPR004101">
    <property type="entry name" value="Mur_ligase_C"/>
</dbReference>
<evidence type="ECO:0000256" key="6">
    <source>
        <dbReference type="ARBA" id="ARBA00022618"/>
    </source>
</evidence>
<dbReference type="SUPFAM" id="SSF53623">
    <property type="entry name" value="MurD-like peptide ligases, catalytic domain"/>
    <property type="match status" value="1"/>
</dbReference>
<organism evidence="18 19">
    <name type="scientific">Anaerotignum faecicola</name>
    <dbReference type="NCBI Taxonomy" id="2358141"/>
    <lineage>
        <taxon>Bacteria</taxon>
        <taxon>Bacillati</taxon>
        <taxon>Bacillota</taxon>
        <taxon>Clostridia</taxon>
        <taxon>Lachnospirales</taxon>
        <taxon>Anaerotignaceae</taxon>
        <taxon>Anaerotignum</taxon>
    </lineage>
</organism>
<feature type="domain" description="Mur ligase C-terminal" evidence="16">
    <location>
        <begin position="316"/>
        <end position="445"/>
    </location>
</feature>
<dbReference type="Gene3D" id="3.40.50.720">
    <property type="entry name" value="NAD(P)-binding Rossmann-like Domain"/>
    <property type="match status" value="1"/>
</dbReference>
<evidence type="ECO:0000256" key="5">
    <source>
        <dbReference type="ARBA" id="ARBA00022598"/>
    </source>
</evidence>
<dbReference type="EMBL" id="BHVZ01000001">
    <property type="protein sequence ID" value="GCB28942.1"/>
    <property type="molecule type" value="Genomic_DNA"/>
</dbReference>
<evidence type="ECO:0000256" key="2">
    <source>
        <dbReference type="ARBA" id="ARBA00004752"/>
    </source>
</evidence>
<evidence type="ECO:0000256" key="12">
    <source>
        <dbReference type="ARBA" id="ARBA00023316"/>
    </source>
</evidence>
<evidence type="ECO:0000256" key="13">
    <source>
        <dbReference type="ARBA" id="ARBA00047833"/>
    </source>
</evidence>
<feature type="domain" description="Mur ligase central" evidence="17">
    <location>
        <begin position="114"/>
        <end position="294"/>
    </location>
</feature>
<gene>
    <name evidence="14 18" type="primary">murC</name>
    <name evidence="18" type="ORF">KGMB03357_06030</name>
</gene>
<dbReference type="Gene3D" id="3.40.1190.10">
    <property type="entry name" value="Mur-like, catalytic domain"/>
    <property type="match status" value="1"/>
</dbReference>
<dbReference type="InterPro" id="IPR013221">
    <property type="entry name" value="Mur_ligase_cen"/>
</dbReference>
<dbReference type="GO" id="GO:0009252">
    <property type="term" value="P:peptidoglycan biosynthetic process"/>
    <property type="evidence" value="ECO:0007669"/>
    <property type="project" value="UniProtKB-UniRule"/>
</dbReference>
<dbReference type="PANTHER" id="PTHR43445">
    <property type="entry name" value="UDP-N-ACETYLMURAMATE--L-ALANINE LIGASE-RELATED"/>
    <property type="match status" value="1"/>
</dbReference>
<keyword evidence="19" id="KW-1185">Reference proteome</keyword>
<keyword evidence="8 14" id="KW-0067">ATP-binding</keyword>
<evidence type="ECO:0000259" key="15">
    <source>
        <dbReference type="Pfam" id="PF01225"/>
    </source>
</evidence>
<dbReference type="GO" id="GO:0008360">
    <property type="term" value="P:regulation of cell shape"/>
    <property type="evidence" value="ECO:0007669"/>
    <property type="project" value="UniProtKB-KW"/>
</dbReference>
<accession>A0A401LBT5</accession>
<dbReference type="InterPro" id="IPR036615">
    <property type="entry name" value="Mur_ligase_C_dom_sf"/>
</dbReference>
<evidence type="ECO:0000256" key="9">
    <source>
        <dbReference type="ARBA" id="ARBA00022960"/>
    </source>
</evidence>
<dbReference type="Pfam" id="PF01225">
    <property type="entry name" value="Mur_ligase"/>
    <property type="match status" value="1"/>
</dbReference>
<evidence type="ECO:0000256" key="1">
    <source>
        <dbReference type="ARBA" id="ARBA00004496"/>
    </source>
</evidence>
<evidence type="ECO:0000256" key="14">
    <source>
        <dbReference type="HAMAP-Rule" id="MF_00046"/>
    </source>
</evidence>
<evidence type="ECO:0000256" key="11">
    <source>
        <dbReference type="ARBA" id="ARBA00023306"/>
    </source>
</evidence>
<dbReference type="AlphaFoldDB" id="A0A401LBT5"/>
<dbReference type="InterPro" id="IPR000713">
    <property type="entry name" value="Mur_ligase_N"/>
</dbReference>
<keyword evidence="10 14" id="KW-0573">Peptidoglycan synthesis</keyword>
<dbReference type="GO" id="GO:0005524">
    <property type="term" value="F:ATP binding"/>
    <property type="evidence" value="ECO:0007669"/>
    <property type="project" value="UniProtKB-UniRule"/>
</dbReference>
<evidence type="ECO:0000259" key="17">
    <source>
        <dbReference type="Pfam" id="PF08245"/>
    </source>
</evidence>
<dbReference type="InterPro" id="IPR005758">
    <property type="entry name" value="UDP-N-AcMur_Ala_ligase_MurC"/>
</dbReference>
<evidence type="ECO:0000256" key="8">
    <source>
        <dbReference type="ARBA" id="ARBA00022840"/>
    </source>
</evidence>
<comment type="subcellular location">
    <subcellularLocation>
        <location evidence="1 14">Cytoplasm</location>
    </subcellularLocation>
</comment>
<evidence type="ECO:0000256" key="4">
    <source>
        <dbReference type="ARBA" id="ARBA00022490"/>
    </source>
</evidence>
<keyword evidence="5 14" id="KW-0436">Ligase</keyword>
<dbReference type="EC" id="6.3.2.8" evidence="3 14"/>
<dbReference type="GO" id="GO:0008763">
    <property type="term" value="F:UDP-N-acetylmuramate-L-alanine ligase activity"/>
    <property type="evidence" value="ECO:0007669"/>
    <property type="project" value="UniProtKB-UniRule"/>
</dbReference>
<keyword evidence="11 14" id="KW-0131">Cell cycle</keyword>
<proteinExistence type="inferred from homology"/>
<evidence type="ECO:0000259" key="16">
    <source>
        <dbReference type="Pfam" id="PF02875"/>
    </source>
</evidence>
<dbReference type="PANTHER" id="PTHR43445:SF3">
    <property type="entry name" value="UDP-N-ACETYLMURAMATE--L-ALANINE LIGASE"/>
    <property type="match status" value="1"/>
</dbReference>
<keyword evidence="4 14" id="KW-0963">Cytoplasm</keyword>
<dbReference type="NCBIfam" id="TIGR01082">
    <property type="entry name" value="murC"/>
    <property type="match status" value="1"/>
</dbReference>
<dbReference type="HAMAP" id="MF_00046">
    <property type="entry name" value="MurC"/>
    <property type="match status" value="1"/>
</dbReference>
<feature type="binding site" evidence="14">
    <location>
        <begin position="116"/>
        <end position="122"/>
    </location>
    <ligand>
        <name>ATP</name>
        <dbReference type="ChEBI" id="CHEBI:30616"/>
    </ligand>
</feature>